<feature type="domain" description="Adenosine deaminase" evidence="6">
    <location>
        <begin position="14"/>
        <end position="332"/>
    </location>
</feature>
<dbReference type="SUPFAM" id="SSF51556">
    <property type="entry name" value="Metallo-dependent hydrolases"/>
    <property type="match status" value="1"/>
</dbReference>
<dbReference type="OrthoDB" id="105475at2"/>
<dbReference type="Gene3D" id="3.20.20.140">
    <property type="entry name" value="Metal-dependent hydrolases"/>
    <property type="match status" value="1"/>
</dbReference>
<dbReference type="GO" id="GO:0046872">
    <property type="term" value="F:metal ion binding"/>
    <property type="evidence" value="ECO:0007669"/>
    <property type="project" value="UniProtKB-KW"/>
</dbReference>
<evidence type="ECO:0000256" key="2">
    <source>
        <dbReference type="ARBA" id="ARBA00006676"/>
    </source>
</evidence>
<keyword evidence="8" id="KW-1185">Reference proteome</keyword>
<sequence>MTTLTLPEFIRRLPKADIHYHLLGGVRLNTMLDLARKYQVDLPEAEAKSYYRAYQTPGGPRKGGIAALTFLYQLMQETADYERVLFEVAEDAHHSGVKYIETFWNPSDVALPYAEINDALVRTIDHCQQVFDITIRLIPSINREKSPEDAVAMVEAMIAHPHPYVLGIGIDYKEHQAPVENFWKAYRLAARHGYKLTAHCSEFGLHWRNVETGIELIGVDRIDHGYSIINNPELTAKYAALGIPFTVVPSNTYFLQQWPKHDEWRVKHPIRAMAEAGLNIIPCTDDWHMHDTHTSKCYQVMVEDFGFDVYSLKTMMLNSLYASWLPQNQIEQWAEEWSRCFDELFAQLDYQPKLSTKELILYRREHNGKK</sequence>
<accession>A0A0F5VG76</accession>
<evidence type="ECO:0000259" key="6">
    <source>
        <dbReference type="Pfam" id="PF00962"/>
    </source>
</evidence>
<organism evidence="7 8">
    <name type="scientific">Photobacterium halotolerans</name>
    <dbReference type="NCBI Taxonomy" id="265726"/>
    <lineage>
        <taxon>Bacteria</taxon>
        <taxon>Pseudomonadati</taxon>
        <taxon>Pseudomonadota</taxon>
        <taxon>Gammaproteobacteria</taxon>
        <taxon>Vibrionales</taxon>
        <taxon>Vibrionaceae</taxon>
        <taxon>Photobacterium</taxon>
    </lineage>
</organism>
<dbReference type="PATRIC" id="fig|265726.11.peg.1965"/>
<protein>
    <submittedName>
        <fullName evidence="7">Adenosine deaminase</fullName>
    </submittedName>
</protein>
<evidence type="ECO:0000256" key="5">
    <source>
        <dbReference type="ARBA" id="ARBA00022833"/>
    </source>
</evidence>
<dbReference type="RefSeq" id="WP_046219188.1">
    <property type="nucleotide sequence ID" value="NZ_JWYV01000002.1"/>
</dbReference>
<dbReference type="GO" id="GO:0005829">
    <property type="term" value="C:cytosol"/>
    <property type="evidence" value="ECO:0007669"/>
    <property type="project" value="TreeGrafter"/>
</dbReference>
<reference evidence="7 8" key="1">
    <citation type="submission" date="2014-12" db="EMBL/GenBank/DDBJ databases">
        <title>Mercury Reductase activity and rhizosphere competence traits in the genome of root associated Photobacterium halotolerans MELD1.</title>
        <authorList>
            <person name="Mathew D.C."/>
            <person name="Huang C.-C."/>
        </authorList>
    </citation>
    <scope>NUCLEOTIDE SEQUENCE [LARGE SCALE GENOMIC DNA]</scope>
    <source>
        <strain evidence="7 8">MELD1</strain>
    </source>
</reference>
<comment type="caution">
    <text evidence="7">The sequence shown here is derived from an EMBL/GenBank/DDBJ whole genome shotgun (WGS) entry which is preliminary data.</text>
</comment>
<comment type="similarity">
    <text evidence="2">Belongs to the metallo-dependent hydrolases superfamily. Adenosine and AMP deaminases family.</text>
</comment>
<dbReference type="AlphaFoldDB" id="A0A0F5VG76"/>
<comment type="cofactor">
    <cofactor evidence="1">
        <name>Zn(2+)</name>
        <dbReference type="ChEBI" id="CHEBI:29105"/>
    </cofactor>
</comment>
<keyword evidence="4" id="KW-0378">Hydrolase</keyword>
<dbReference type="Pfam" id="PF00962">
    <property type="entry name" value="A_deaminase"/>
    <property type="match status" value="1"/>
</dbReference>
<keyword evidence="5" id="KW-0862">Zinc</keyword>
<evidence type="ECO:0000256" key="4">
    <source>
        <dbReference type="ARBA" id="ARBA00022801"/>
    </source>
</evidence>
<evidence type="ECO:0000313" key="7">
    <source>
        <dbReference type="EMBL" id="KKD00822.1"/>
    </source>
</evidence>
<dbReference type="Proteomes" id="UP000033633">
    <property type="component" value="Unassembled WGS sequence"/>
</dbReference>
<dbReference type="GO" id="GO:0043103">
    <property type="term" value="P:hypoxanthine salvage"/>
    <property type="evidence" value="ECO:0007669"/>
    <property type="project" value="TreeGrafter"/>
</dbReference>
<dbReference type="PANTHER" id="PTHR43114">
    <property type="entry name" value="ADENINE DEAMINASE"/>
    <property type="match status" value="1"/>
</dbReference>
<dbReference type="InterPro" id="IPR032466">
    <property type="entry name" value="Metal_Hydrolase"/>
</dbReference>
<dbReference type="GO" id="GO:0000034">
    <property type="term" value="F:adenine deaminase activity"/>
    <property type="evidence" value="ECO:0007669"/>
    <property type="project" value="TreeGrafter"/>
</dbReference>
<dbReference type="GO" id="GO:0006146">
    <property type="term" value="P:adenine catabolic process"/>
    <property type="evidence" value="ECO:0007669"/>
    <property type="project" value="TreeGrafter"/>
</dbReference>
<dbReference type="InterPro" id="IPR001365">
    <property type="entry name" value="A_deaminase_dom"/>
</dbReference>
<evidence type="ECO:0000256" key="1">
    <source>
        <dbReference type="ARBA" id="ARBA00001947"/>
    </source>
</evidence>
<proteinExistence type="inferred from homology"/>
<dbReference type="EMBL" id="JWYV01000002">
    <property type="protein sequence ID" value="KKD00822.1"/>
    <property type="molecule type" value="Genomic_DNA"/>
</dbReference>
<evidence type="ECO:0000313" key="8">
    <source>
        <dbReference type="Proteomes" id="UP000033633"/>
    </source>
</evidence>
<evidence type="ECO:0000256" key="3">
    <source>
        <dbReference type="ARBA" id="ARBA00022723"/>
    </source>
</evidence>
<name>A0A0F5VG76_9GAMM</name>
<dbReference type="InterPro" id="IPR006330">
    <property type="entry name" value="Ado/ade_deaminase"/>
</dbReference>
<gene>
    <name evidence="7" type="ORF">KY46_03115</name>
</gene>
<keyword evidence="3" id="KW-0479">Metal-binding</keyword>
<dbReference type="PANTHER" id="PTHR43114:SF6">
    <property type="entry name" value="ADENINE DEAMINASE"/>
    <property type="match status" value="1"/>
</dbReference>
<dbReference type="STRING" id="265726.KY46_03115"/>